<dbReference type="PANTHER" id="PTHR13789:SF238">
    <property type="entry name" value="PUTATIVE (AFU_ORTHOLOGUE AFUA_2G01680)-RELATED"/>
    <property type="match status" value="1"/>
</dbReference>
<reference evidence="7 8" key="1">
    <citation type="submission" date="2015-01" db="EMBL/GenBank/DDBJ databases">
        <title>The Genome Sequence of Exophiala mesophila CBS40295.</title>
        <authorList>
            <consortium name="The Broad Institute Genomics Platform"/>
            <person name="Cuomo C."/>
            <person name="de Hoog S."/>
            <person name="Gorbushina A."/>
            <person name="Stielow B."/>
            <person name="Teixiera M."/>
            <person name="Abouelleil A."/>
            <person name="Chapman S.B."/>
            <person name="Priest M."/>
            <person name="Young S.K."/>
            <person name="Wortman J."/>
            <person name="Nusbaum C."/>
            <person name="Birren B."/>
        </authorList>
    </citation>
    <scope>NUCLEOTIDE SEQUENCE [LARGE SCALE GENOMIC DNA]</scope>
    <source>
        <strain evidence="7 8">CBS 40295</strain>
    </source>
</reference>
<organism evidence="7 8">
    <name type="scientific">Exophiala mesophila</name>
    <name type="common">Black yeast-like fungus</name>
    <dbReference type="NCBI Taxonomy" id="212818"/>
    <lineage>
        <taxon>Eukaryota</taxon>
        <taxon>Fungi</taxon>
        <taxon>Dikarya</taxon>
        <taxon>Ascomycota</taxon>
        <taxon>Pezizomycotina</taxon>
        <taxon>Eurotiomycetes</taxon>
        <taxon>Chaetothyriomycetidae</taxon>
        <taxon>Chaetothyriales</taxon>
        <taxon>Herpotrichiellaceae</taxon>
        <taxon>Exophiala</taxon>
    </lineage>
</organism>
<name>A0A0D1X4T9_EXOME</name>
<dbReference type="GeneID" id="27318471"/>
<dbReference type="RefSeq" id="XP_016228384.1">
    <property type="nucleotide sequence ID" value="XM_016364735.1"/>
</dbReference>
<keyword evidence="3" id="KW-0274">FAD</keyword>
<dbReference type="OrthoDB" id="16820at2759"/>
<evidence type="ECO:0000313" key="7">
    <source>
        <dbReference type="EMBL" id="KIV96810.1"/>
    </source>
</evidence>
<dbReference type="EMBL" id="KN847520">
    <property type="protein sequence ID" value="KIV96810.1"/>
    <property type="molecule type" value="Genomic_DNA"/>
</dbReference>
<comment type="similarity">
    <text evidence="1">Belongs to the paxM FAD-dependent monooxygenase family.</text>
</comment>
<feature type="domain" description="FAD-binding" evidence="6">
    <location>
        <begin position="20"/>
        <end position="374"/>
    </location>
</feature>
<proteinExistence type="inferred from homology"/>
<dbReference type="PRINTS" id="PR00420">
    <property type="entry name" value="RNGMNOXGNASE"/>
</dbReference>
<dbReference type="InterPro" id="IPR002938">
    <property type="entry name" value="FAD-bd"/>
</dbReference>
<evidence type="ECO:0000256" key="1">
    <source>
        <dbReference type="ARBA" id="ARBA00007992"/>
    </source>
</evidence>
<accession>A0A0D1X4T9</accession>
<evidence type="ECO:0000259" key="6">
    <source>
        <dbReference type="Pfam" id="PF01494"/>
    </source>
</evidence>
<sequence length="441" mass="49571">MSFKQFFNIADFFTTFRKSMDIVVVGAGLGGLAAALAVRTASAAHKVLVLEAAPQLAEVGAGLQLTPNSTKLLGRWGLEDTLTNLATRPQVFTISRYTGTKVLGRRDGFDREMVSKYGSPFCDIHRADLQLAMFERAKQLGVQFMFNATVQQYDLESPSVTLLDGTRIEGDLIVAADGLWSKARSEFLATNDPPVPTGDLAYRIVLNTDMIIDQDMKEFVSKPRVHLWAGPQCHAIYYPLRNNTMINIVLLVPDNLPENVAKASGDLEEMKELFRDWDPLLQRFLALVPAVFKWRLMNNAEMENWCNEKGTIAFLGDSCHPMLPYMAQGANSALEDGAVLGGILSMVQSKSELPSALKIYQDLRKPRSWAMVKGSLKQRYWNHLPDGPEQEDRDKLLQEQFDEPQPGYPFYWLDPSLQSIVYSYDADEEVKAAWGRYSQKR</sequence>
<dbReference type="SUPFAM" id="SSF51905">
    <property type="entry name" value="FAD/NAD(P)-binding domain"/>
    <property type="match status" value="1"/>
</dbReference>
<gene>
    <name evidence="7" type="ORF">PV10_00626</name>
</gene>
<dbReference type="OMA" id="FYWIDPA"/>
<keyword evidence="8" id="KW-1185">Reference proteome</keyword>
<dbReference type="STRING" id="212818.A0A0D1X4T9"/>
<dbReference type="SUPFAM" id="SSF54373">
    <property type="entry name" value="FAD-linked reductases, C-terminal domain"/>
    <property type="match status" value="1"/>
</dbReference>
<evidence type="ECO:0000256" key="5">
    <source>
        <dbReference type="ARBA" id="ARBA00023033"/>
    </source>
</evidence>
<dbReference type="Pfam" id="PF01494">
    <property type="entry name" value="FAD_binding_3"/>
    <property type="match status" value="1"/>
</dbReference>
<evidence type="ECO:0000256" key="2">
    <source>
        <dbReference type="ARBA" id="ARBA00022630"/>
    </source>
</evidence>
<dbReference type="GO" id="GO:0004497">
    <property type="term" value="F:monooxygenase activity"/>
    <property type="evidence" value="ECO:0007669"/>
    <property type="project" value="UniProtKB-KW"/>
</dbReference>
<dbReference type="Proteomes" id="UP000054302">
    <property type="component" value="Unassembled WGS sequence"/>
</dbReference>
<dbReference type="VEuPathDB" id="FungiDB:PV10_00626"/>
<dbReference type="InterPro" id="IPR036188">
    <property type="entry name" value="FAD/NAD-bd_sf"/>
</dbReference>
<keyword evidence="5" id="KW-0503">Monooxygenase</keyword>
<dbReference type="HOGENOM" id="CLU_009665_19_3_1"/>
<dbReference type="PANTHER" id="PTHR13789">
    <property type="entry name" value="MONOOXYGENASE"/>
    <property type="match status" value="1"/>
</dbReference>
<dbReference type="GO" id="GO:0071949">
    <property type="term" value="F:FAD binding"/>
    <property type="evidence" value="ECO:0007669"/>
    <property type="project" value="InterPro"/>
</dbReference>
<evidence type="ECO:0000256" key="3">
    <source>
        <dbReference type="ARBA" id="ARBA00022827"/>
    </source>
</evidence>
<protein>
    <recommendedName>
        <fullName evidence="6">FAD-binding domain-containing protein</fullName>
    </recommendedName>
</protein>
<dbReference type="Gene3D" id="3.50.50.60">
    <property type="entry name" value="FAD/NAD(P)-binding domain"/>
    <property type="match status" value="1"/>
</dbReference>
<dbReference type="AlphaFoldDB" id="A0A0D1X4T9"/>
<evidence type="ECO:0000313" key="8">
    <source>
        <dbReference type="Proteomes" id="UP000054302"/>
    </source>
</evidence>
<dbReference type="InterPro" id="IPR050493">
    <property type="entry name" value="FAD-dep_Monooxygenase_BioMet"/>
</dbReference>
<keyword evidence="2" id="KW-0285">Flavoprotein</keyword>
<keyword evidence="4" id="KW-0560">Oxidoreductase</keyword>
<dbReference type="FunFam" id="3.50.50.60:FF:000115">
    <property type="entry name" value="Salicylate hydroxylase, putative"/>
    <property type="match status" value="1"/>
</dbReference>
<evidence type="ECO:0000256" key="4">
    <source>
        <dbReference type="ARBA" id="ARBA00023002"/>
    </source>
</evidence>